<dbReference type="InterPro" id="IPR013563">
    <property type="entry name" value="Oligopep_ABC_C"/>
</dbReference>
<dbReference type="KEGG" id="dcb:C3Y92_19305"/>
<evidence type="ECO:0000259" key="8">
    <source>
        <dbReference type="PROSITE" id="PS50893"/>
    </source>
</evidence>
<comment type="similarity">
    <text evidence="2">Belongs to the ABC transporter superfamily.</text>
</comment>
<keyword evidence="3" id="KW-0813">Transport</keyword>
<gene>
    <name evidence="9" type="ORF">C3Y92_19305</name>
</gene>
<dbReference type="InterPro" id="IPR027417">
    <property type="entry name" value="P-loop_NTPase"/>
</dbReference>
<dbReference type="FunFam" id="3.40.50.300:FF:000016">
    <property type="entry name" value="Oligopeptide ABC transporter ATP-binding component"/>
    <property type="match status" value="1"/>
</dbReference>
<dbReference type="RefSeq" id="WP_129355504.1">
    <property type="nucleotide sequence ID" value="NZ_CP026538.1"/>
</dbReference>
<proteinExistence type="inferred from homology"/>
<sequence>MGQTLLRVEGLSTVFETPAGPLTAVDGVDLTVSRGEVVAVVGESGCGKTMLALSILGLVPPPGRIVSGRAALGDTDVLALPEGQRRRVRGKRAAMIFQEPMTALNPVLTIGEQVAEPLRVHAGASRRESLAAAEAMLARVGLPDPGRQLGRYPHELSGGQRQRVMIAMALMLRPELLIADEPTTALDVTVQGQILALMLDLARDAGTAILLVTHNLGVVAQTADRVAVMYAGRLVEEAAVNAFFRGPAHPYSRGLLASLPRLDDPGRRLTPVPGMVPSLSALPTGCHFHPRCGEAFAPCADNAPPVFELPGGGQARCWLHGA</sequence>
<dbReference type="GO" id="GO:0005524">
    <property type="term" value="F:ATP binding"/>
    <property type="evidence" value="ECO:0007669"/>
    <property type="project" value="UniProtKB-KW"/>
</dbReference>
<dbReference type="InterPro" id="IPR003439">
    <property type="entry name" value="ABC_transporter-like_ATP-bd"/>
</dbReference>
<evidence type="ECO:0000256" key="6">
    <source>
        <dbReference type="ARBA" id="ARBA00022840"/>
    </source>
</evidence>
<dbReference type="PANTHER" id="PTHR43297">
    <property type="entry name" value="OLIGOPEPTIDE TRANSPORT ATP-BINDING PROTEIN APPD"/>
    <property type="match status" value="1"/>
</dbReference>
<dbReference type="PANTHER" id="PTHR43297:SF2">
    <property type="entry name" value="DIPEPTIDE TRANSPORT ATP-BINDING PROTEIN DPPD"/>
    <property type="match status" value="1"/>
</dbReference>
<feature type="domain" description="ABC transporter" evidence="8">
    <location>
        <begin position="6"/>
        <end position="256"/>
    </location>
</feature>
<dbReference type="GO" id="GO:0015833">
    <property type="term" value="P:peptide transport"/>
    <property type="evidence" value="ECO:0007669"/>
    <property type="project" value="InterPro"/>
</dbReference>
<protein>
    <submittedName>
        <fullName evidence="9">Methionine ABC transporter ATP-binding protein</fullName>
    </submittedName>
</protein>
<dbReference type="InterPro" id="IPR003593">
    <property type="entry name" value="AAA+_ATPase"/>
</dbReference>
<evidence type="ECO:0000256" key="5">
    <source>
        <dbReference type="ARBA" id="ARBA00022741"/>
    </source>
</evidence>
<keyword evidence="7" id="KW-0472">Membrane</keyword>
<dbReference type="GO" id="GO:0005886">
    <property type="term" value="C:plasma membrane"/>
    <property type="evidence" value="ECO:0007669"/>
    <property type="project" value="UniProtKB-SubCell"/>
</dbReference>
<evidence type="ECO:0000256" key="7">
    <source>
        <dbReference type="ARBA" id="ARBA00023136"/>
    </source>
</evidence>
<keyword evidence="10" id="KW-1185">Reference proteome</keyword>
<dbReference type="OrthoDB" id="9809450at2"/>
<organism evidence="9 10">
    <name type="scientific">Solidesulfovibrio carbinolicus</name>
    <dbReference type="NCBI Taxonomy" id="296842"/>
    <lineage>
        <taxon>Bacteria</taxon>
        <taxon>Pseudomonadati</taxon>
        <taxon>Thermodesulfobacteriota</taxon>
        <taxon>Desulfovibrionia</taxon>
        <taxon>Desulfovibrionales</taxon>
        <taxon>Desulfovibrionaceae</taxon>
        <taxon>Solidesulfovibrio</taxon>
    </lineage>
</organism>
<dbReference type="InterPro" id="IPR017871">
    <property type="entry name" value="ABC_transporter-like_CS"/>
</dbReference>
<dbReference type="SUPFAM" id="SSF52540">
    <property type="entry name" value="P-loop containing nucleoside triphosphate hydrolases"/>
    <property type="match status" value="1"/>
</dbReference>
<evidence type="ECO:0000313" key="10">
    <source>
        <dbReference type="Proteomes" id="UP000293296"/>
    </source>
</evidence>
<dbReference type="Proteomes" id="UP000293296">
    <property type="component" value="Chromosome"/>
</dbReference>
<dbReference type="NCBIfam" id="TIGR01727">
    <property type="entry name" value="oligo_HPY"/>
    <property type="match status" value="1"/>
</dbReference>
<dbReference type="Pfam" id="PF00005">
    <property type="entry name" value="ABC_tran"/>
    <property type="match status" value="1"/>
</dbReference>
<comment type="subcellular location">
    <subcellularLocation>
        <location evidence="1">Cell inner membrane</location>
        <topology evidence="1">Peripheral membrane protein</topology>
    </subcellularLocation>
</comment>
<dbReference type="InterPro" id="IPR050388">
    <property type="entry name" value="ABC_Ni/Peptide_Import"/>
</dbReference>
<evidence type="ECO:0000256" key="4">
    <source>
        <dbReference type="ARBA" id="ARBA00022475"/>
    </source>
</evidence>
<dbReference type="GO" id="GO:0016887">
    <property type="term" value="F:ATP hydrolysis activity"/>
    <property type="evidence" value="ECO:0007669"/>
    <property type="project" value="InterPro"/>
</dbReference>
<dbReference type="CDD" id="cd03257">
    <property type="entry name" value="ABC_NikE_OppD_transporters"/>
    <property type="match status" value="1"/>
</dbReference>
<keyword evidence="5" id="KW-0547">Nucleotide-binding</keyword>
<dbReference type="EMBL" id="CP026538">
    <property type="protein sequence ID" value="QAZ69269.1"/>
    <property type="molecule type" value="Genomic_DNA"/>
</dbReference>
<evidence type="ECO:0000256" key="1">
    <source>
        <dbReference type="ARBA" id="ARBA00004417"/>
    </source>
</evidence>
<dbReference type="Gene3D" id="3.40.50.300">
    <property type="entry name" value="P-loop containing nucleotide triphosphate hydrolases"/>
    <property type="match status" value="1"/>
</dbReference>
<dbReference type="AlphaFoldDB" id="A0A4P6I5C5"/>
<keyword evidence="6 9" id="KW-0067">ATP-binding</keyword>
<reference evidence="9 10" key="1">
    <citation type="submission" date="2018-02" db="EMBL/GenBank/DDBJ databases">
        <title>Genome sequence of Desulfovibrio carbinolicus DSM 3852.</title>
        <authorList>
            <person name="Wilbanks E."/>
            <person name="Skennerton C.T."/>
            <person name="Orphan V.J."/>
        </authorList>
    </citation>
    <scope>NUCLEOTIDE SEQUENCE [LARGE SCALE GENOMIC DNA]</scope>
    <source>
        <strain evidence="9 10">DSM 3852</strain>
    </source>
</reference>
<dbReference type="PROSITE" id="PS00211">
    <property type="entry name" value="ABC_TRANSPORTER_1"/>
    <property type="match status" value="1"/>
</dbReference>
<accession>A0A4P6I5C5</accession>
<evidence type="ECO:0000256" key="3">
    <source>
        <dbReference type="ARBA" id="ARBA00022448"/>
    </source>
</evidence>
<name>A0A4P6I5C5_9BACT</name>
<evidence type="ECO:0000256" key="2">
    <source>
        <dbReference type="ARBA" id="ARBA00005417"/>
    </source>
</evidence>
<dbReference type="PROSITE" id="PS50893">
    <property type="entry name" value="ABC_TRANSPORTER_2"/>
    <property type="match status" value="1"/>
</dbReference>
<keyword evidence="4" id="KW-1003">Cell membrane</keyword>
<dbReference type="Pfam" id="PF08352">
    <property type="entry name" value="oligo_HPY"/>
    <property type="match status" value="1"/>
</dbReference>
<dbReference type="SMART" id="SM00382">
    <property type="entry name" value="AAA"/>
    <property type="match status" value="1"/>
</dbReference>
<evidence type="ECO:0000313" key="9">
    <source>
        <dbReference type="EMBL" id="QAZ69269.1"/>
    </source>
</evidence>